<dbReference type="Gene3D" id="1.25.40.10">
    <property type="entry name" value="Tetratricopeptide repeat domain"/>
    <property type="match status" value="1"/>
</dbReference>
<proteinExistence type="predicted"/>
<gene>
    <name evidence="1" type="ORF">AACH11_01240</name>
</gene>
<dbReference type="EMBL" id="JBBUTF010000002">
    <property type="protein sequence ID" value="MEK8024590.1"/>
    <property type="molecule type" value="Genomic_DNA"/>
</dbReference>
<dbReference type="RefSeq" id="WP_341372370.1">
    <property type="nucleotide sequence ID" value="NZ_JBBUTF010000002.1"/>
</dbReference>
<evidence type="ECO:0000313" key="2">
    <source>
        <dbReference type="Proteomes" id="UP001368500"/>
    </source>
</evidence>
<dbReference type="Proteomes" id="UP001368500">
    <property type="component" value="Unassembled WGS sequence"/>
</dbReference>
<protein>
    <recommendedName>
        <fullName evidence="3">Tetratricopeptide repeat protein</fullName>
    </recommendedName>
</protein>
<reference evidence="1 2" key="1">
    <citation type="submission" date="2024-04" db="EMBL/GenBank/DDBJ databases">
        <title>Novel species of the genus Ideonella isolated from streams.</title>
        <authorList>
            <person name="Lu H."/>
        </authorList>
    </citation>
    <scope>NUCLEOTIDE SEQUENCE [LARGE SCALE GENOMIC DNA]</scope>
    <source>
        <strain evidence="1 2">BYS139W</strain>
    </source>
</reference>
<name>A0ABU9B709_9BURK</name>
<organism evidence="1 2">
    <name type="scientific">Pseudaquabacterium rugosum</name>
    <dbReference type="NCBI Taxonomy" id="2984194"/>
    <lineage>
        <taxon>Bacteria</taxon>
        <taxon>Pseudomonadati</taxon>
        <taxon>Pseudomonadota</taxon>
        <taxon>Betaproteobacteria</taxon>
        <taxon>Burkholderiales</taxon>
        <taxon>Sphaerotilaceae</taxon>
        <taxon>Pseudaquabacterium</taxon>
    </lineage>
</organism>
<accession>A0ABU9B709</accession>
<comment type="caution">
    <text evidence="1">The sequence shown here is derived from an EMBL/GenBank/DDBJ whole genome shotgun (WGS) entry which is preliminary data.</text>
</comment>
<dbReference type="InterPro" id="IPR011990">
    <property type="entry name" value="TPR-like_helical_dom_sf"/>
</dbReference>
<keyword evidence="2" id="KW-1185">Reference proteome</keyword>
<evidence type="ECO:0000313" key="1">
    <source>
        <dbReference type="EMBL" id="MEK8024590.1"/>
    </source>
</evidence>
<evidence type="ECO:0008006" key="3">
    <source>
        <dbReference type="Google" id="ProtNLM"/>
    </source>
</evidence>
<sequence length="384" mass="42153">MGHDAATNPAAPPPSRLLQHLIQEAGTAQDQQVWARAVCLAAAHQARAGMLDEAPVSLGLVREAYGPGVNPETACWLILSEGILQWCLFDASHGYARMRGAHALAMSMGADSAASCAAWMALLEFNASQYDRMALHLTEVFEHARSDDHLARARAALVIATAYHYAGDFTAARPWYEETRLHAVAVGDENTWGAMLHNMATFRLANVRFDDAFGELNTTELDRASIEAQGSATYDFATHNTVHPSMRYLMLGQLYVSERKYGLALEQFQLVDIPAFNHNNTEALVKTDSAWCMHALGETAQSLALAAEALRCMDRLVDTDDQAYVNARLAAIFRATPGHEALASRLQSSAQQAREAHMKTRANMILSLASIRARPILHKEKRPD</sequence>